<protein>
    <submittedName>
        <fullName evidence="2">Uncharacterized protein</fullName>
    </submittedName>
</protein>
<proteinExistence type="predicted"/>
<name>A0AAF0GIH7_9CAUD</name>
<evidence type="ECO:0000313" key="2">
    <source>
        <dbReference type="EMBL" id="WGH21943.1"/>
    </source>
</evidence>
<organism evidence="2 3">
    <name type="scientific">Rhodococcus phage Trogglehumper</name>
    <dbReference type="NCBI Taxonomy" id="3038381"/>
    <lineage>
        <taxon>Viruses</taxon>
        <taxon>Duplodnaviria</taxon>
        <taxon>Heunggongvirae</taxon>
        <taxon>Uroviricota</taxon>
        <taxon>Caudoviricetes</taxon>
        <taxon>Caudoviricetes incertae sedis</taxon>
        <taxon>Trogglehumpervirus</taxon>
        <taxon>Trogglehumpervirus trogglehumper</taxon>
    </lineage>
</organism>
<keyword evidence="1" id="KW-0175">Coiled coil</keyword>
<dbReference type="EMBL" id="OQ709222">
    <property type="protein sequence ID" value="WGH21943.1"/>
    <property type="molecule type" value="Genomic_DNA"/>
</dbReference>
<dbReference type="Proteomes" id="UP001242841">
    <property type="component" value="Segment"/>
</dbReference>
<evidence type="ECO:0000313" key="3">
    <source>
        <dbReference type="Proteomes" id="UP001242841"/>
    </source>
</evidence>
<gene>
    <name evidence="2" type="primary">60</name>
    <name evidence="2" type="ORF">SEA_TROGGLEHUMPER_60</name>
</gene>
<keyword evidence="3" id="KW-1185">Reference proteome</keyword>
<reference evidence="2" key="1">
    <citation type="submission" date="2023-03" db="EMBL/GenBank/DDBJ databases">
        <authorList>
            <person name="Aguilar E."/>
            <person name="Antigua R."/>
            <person name="Antonino C."/>
            <person name="Bisram R."/>
            <person name="Chen J."/>
            <person name="Davilmar B."/>
            <person name="Del R.K."/>
            <person name="Germosen J."/>
            <person name="Hernandez J."/>
            <person name="Kelloggs L."/>
            <person name="Lema C."/>
            <person name="Li J."/>
            <person name="Melendez A."/>
            <person name="Mohammed I."/>
            <person name="Ryan A."/>
            <person name="Singh S."/>
            <person name="Tariq H."/>
            <person name="Golebiewska U.P."/>
            <person name="Russell D.A."/>
            <person name="Jacobs-Sera D."/>
            <person name="Hatfull G.F."/>
        </authorList>
    </citation>
    <scope>NUCLEOTIDE SEQUENCE</scope>
</reference>
<feature type="coiled-coil region" evidence="1">
    <location>
        <begin position="24"/>
        <end position="58"/>
    </location>
</feature>
<evidence type="ECO:0000256" key="1">
    <source>
        <dbReference type="SAM" id="Coils"/>
    </source>
</evidence>
<accession>A0AAF0GIH7</accession>
<sequence length="93" mass="10353">MCFWRRRSIVDRLNEIKEIIVATREENQAAIDAFVAQLNKAKQEIVDQVAKLEEAATAGQELDFTGLRNATQELDDLNADAIVPEPEAPAEGE</sequence>